<dbReference type="SMART" id="SM00327">
    <property type="entry name" value="VWA"/>
    <property type="match status" value="2"/>
</dbReference>
<dbReference type="SUPFAM" id="SSF53300">
    <property type="entry name" value="vWA-like"/>
    <property type="match status" value="2"/>
</dbReference>
<protein>
    <submittedName>
        <fullName evidence="2">Collagen alpha-4(Vi) chain</fullName>
    </submittedName>
</protein>
<accession>A0AAV4A513</accession>
<comment type="caution">
    <text evidence="2">The sequence shown here is derived from an EMBL/GenBank/DDBJ whole genome shotgun (WGS) entry which is preliminary data.</text>
</comment>
<dbReference type="InterPro" id="IPR050525">
    <property type="entry name" value="ECM_Assembly_Org"/>
</dbReference>
<evidence type="ECO:0000259" key="1">
    <source>
        <dbReference type="PROSITE" id="PS50234"/>
    </source>
</evidence>
<dbReference type="Proteomes" id="UP000735302">
    <property type="component" value="Unassembled WGS sequence"/>
</dbReference>
<sequence>MKLKTARKVMANYLIMPNGKNNQDLTPGSPKLGLSVRPTLLYTDKPKLMSHCFLVTLLGCDQPLDVVVMVDVSFYGKAAAFQQLQRALLKLVDDMELGENIVRMGFLTFSDTVYDVIDLGWDAHRLMSHIRTLSWQRHGSNFGAAISRMTQMFAARGRHGIPHTAILITEGHSQHPHASKMAAKLARAAGIRLVSVGIGALISDTELMDVVEDFADFFNVDSLGHLAILLLQINRHICPPCPTGEPTKAINKRSHAQQMSLPREMPVFRQAIVVPTTRPPPPKVTTTRNPNDIAIVVDGSSNVSNQQFDVIKTAIENLIDNNDVSPTGVNIGVVTFSDKVGDVIDLTGNPTSLKNQVAGLTLPGGGTNVSVGIDTMIDMFNRLGRPNVPRVSVVITESKSANPQQTAASATRARQAGVQMLAVGVGVQTSVQELIGVAGRSNVANVFTLEEYKDLSSVLLNINRGFCSE</sequence>
<dbReference type="Pfam" id="PF00092">
    <property type="entry name" value="VWA"/>
    <property type="match status" value="2"/>
</dbReference>
<dbReference type="Gene3D" id="3.40.50.410">
    <property type="entry name" value="von Willebrand factor, type A domain"/>
    <property type="match status" value="2"/>
</dbReference>
<dbReference type="PANTHER" id="PTHR24020">
    <property type="entry name" value="COLLAGEN ALPHA"/>
    <property type="match status" value="1"/>
</dbReference>
<keyword evidence="3" id="KW-1185">Reference proteome</keyword>
<dbReference type="AlphaFoldDB" id="A0AAV4A513"/>
<reference evidence="2 3" key="1">
    <citation type="journal article" date="2021" name="Elife">
        <title>Chloroplast acquisition without the gene transfer in kleptoplastic sea slugs, Plakobranchus ocellatus.</title>
        <authorList>
            <person name="Maeda T."/>
            <person name="Takahashi S."/>
            <person name="Yoshida T."/>
            <person name="Shimamura S."/>
            <person name="Takaki Y."/>
            <person name="Nagai Y."/>
            <person name="Toyoda A."/>
            <person name="Suzuki Y."/>
            <person name="Arimoto A."/>
            <person name="Ishii H."/>
            <person name="Satoh N."/>
            <person name="Nishiyama T."/>
            <person name="Hasebe M."/>
            <person name="Maruyama T."/>
            <person name="Minagawa J."/>
            <person name="Obokata J."/>
            <person name="Shigenobu S."/>
        </authorList>
    </citation>
    <scope>NUCLEOTIDE SEQUENCE [LARGE SCALE GENOMIC DNA]</scope>
</reference>
<name>A0AAV4A513_9GAST</name>
<dbReference type="GO" id="GO:0005581">
    <property type="term" value="C:collagen trimer"/>
    <property type="evidence" value="ECO:0007669"/>
    <property type="project" value="UniProtKB-KW"/>
</dbReference>
<dbReference type="PANTHER" id="PTHR24020:SF87">
    <property type="entry name" value="COLLAGEN ALPHA-1(VI) CHAIN-LIKE"/>
    <property type="match status" value="1"/>
</dbReference>
<dbReference type="PROSITE" id="PS50234">
    <property type="entry name" value="VWFA"/>
    <property type="match status" value="2"/>
</dbReference>
<organism evidence="2 3">
    <name type="scientific">Plakobranchus ocellatus</name>
    <dbReference type="NCBI Taxonomy" id="259542"/>
    <lineage>
        <taxon>Eukaryota</taxon>
        <taxon>Metazoa</taxon>
        <taxon>Spiralia</taxon>
        <taxon>Lophotrochozoa</taxon>
        <taxon>Mollusca</taxon>
        <taxon>Gastropoda</taxon>
        <taxon>Heterobranchia</taxon>
        <taxon>Euthyneura</taxon>
        <taxon>Panpulmonata</taxon>
        <taxon>Sacoglossa</taxon>
        <taxon>Placobranchoidea</taxon>
        <taxon>Plakobranchidae</taxon>
        <taxon>Plakobranchus</taxon>
    </lineage>
</organism>
<dbReference type="EMBL" id="BLXT01003724">
    <property type="protein sequence ID" value="GFO03336.1"/>
    <property type="molecule type" value="Genomic_DNA"/>
</dbReference>
<proteinExistence type="predicted"/>
<feature type="domain" description="VWFA" evidence="1">
    <location>
        <begin position="65"/>
        <end position="233"/>
    </location>
</feature>
<evidence type="ECO:0000313" key="2">
    <source>
        <dbReference type="EMBL" id="GFO03336.1"/>
    </source>
</evidence>
<gene>
    <name evidence="2" type="ORF">PoB_002984100</name>
</gene>
<keyword evidence="2" id="KW-0176">Collagen</keyword>
<dbReference type="InterPro" id="IPR036465">
    <property type="entry name" value="vWFA_dom_sf"/>
</dbReference>
<dbReference type="CDD" id="cd01450">
    <property type="entry name" value="vWFA_subfamily_ECM"/>
    <property type="match status" value="2"/>
</dbReference>
<feature type="domain" description="VWFA" evidence="1">
    <location>
        <begin position="292"/>
        <end position="462"/>
    </location>
</feature>
<evidence type="ECO:0000313" key="3">
    <source>
        <dbReference type="Proteomes" id="UP000735302"/>
    </source>
</evidence>
<dbReference type="InterPro" id="IPR002035">
    <property type="entry name" value="VWF_A"/>
</dbReference>